<name>A0A4Y7IWD7_PAPSO</name>
<proteinExistence type="predicted"/>
<dbReference type="Gramene" id="RZC51818">
    <property type="protein sequence ID" value="RZC51818"/>
    <property type="gene ID" value="C5167_020242"/>
</dbReference>
<accession>A0A4Y7IWD7</accession>
<dbReference type="EMBL" id="CM010716">
    <property type="protein sequence ID" value="RZC51818.1"/>
    <property type="molecule type" value="Genomic_DNA"/>
</dbReference>
<keyword evidence="2" id="KW-1185">Reference proteome</keyword>
<evidence type="ECO:0000313" key="1">
    <source>
        <dbReference type="EMBL" id="RZC51818.1"/>
    </source>
</evidence>
<reference evidence="1 2" key="1">
    <citation type="journal article" date="2018" name="Science">
        <title>The opium poppy genome and morphinan production.</title>
        <authorList>
            <person name="Guo L."/>
            <person name="Winzer T."/>
            <person name="Yang X."/>
            <person name="Li Y."/>
            <person name="Ning Z."/>
            <person name="He Z."/>
            <person name="Teodor R."/>
            <person name="Lu Y."/>
            <person name="Bowser T.A."/>
            <person name="Graham I.A."/>
            <person name="Ye K."/>
        </authorList>
    </citation>
    <scope>NUCLEOTIDE SEQUENCE [LARGE SCALE GENOMIC DNA]</scope>
    <source>
        <strain evidence="2">cv. HN1</strain>
        <tissue evidence="1">Leaves</tissue>
    </source>
</reference>
<organism evidence="1 2">
    <name type="scientific">Papaver somniferum</name>
    <name type="common">Opium poppy</name>
    <dbReference type="NCBI Taxonomy" id="3469"/>
    <lineage>
        <taxon>Eukaryota</taxon>
        <taxon>Viridiplantae</taxon>
        <taxon>Streptophyta</taxon>
        <taxon>Embryophyta</taxon>
        <taxon>Tracheophyta</taxon>
        <taxon>Spermatophyta</taxon>
        <taxon>Magnoliopsida</taxon>
        <taxon>Ranunculales</taxon>
        <taxon>Papaveraceae</taxon>
        <taxon>Papaveroideae</taxon>
        <taxon>Papaver</taxon>
    </lineage>
</organism>
<evidence type="ECO:0000313" key="2">
    <source>
        <dbReference type="Proteomes" id="UP000316621"/>
    </source>
</evidence>
<sequence>MLIFCYKKLKDCEKNFNLFNEGEEEAPLQLFNTSVVSNTSVDAIETMNQGGGNTDTYSHHQIIMSNFH</sequence>
<protein>
    <submittedName>
        <fullName evidence="1">Uncharacterized protein</fullName>
    </submittedName>
</protein>
<dbReference type="Proteomes" id="UP000316621">
    <property type="component" value="Chromosome 2"/>
</dbReference>
<dbReference type="AlphaFoldDB" id="A0A4Y7IWD7"/>
<gene>
    <name evidence="1" type="ORF">C5167_020242</name>
</gene>